<dbReference type="CTD" id="115209"/>
<keyword evidence="5" id="KW-0378">Hydrolase</keyword>
<dbReference type="AlphaFoldDB" id="A0A3B4DFC8"/>
<dbReference type="PANTHER" id="PTHR22726:SF1">
    <property type="entry name" value="METALLOENDOPEPTIDASE OMA1, MITOCHONDRIAL"/>
    <property type="match status" value="1"/>
</dbReference>
<keyword evidence="11" id="KW-1133">Transmembrane helix</keyword>
<dbReference type="GO" id="GO:0046872">
    <property type="term" value="F:metal ion binding"/>
    <property type="evidence" value="ECO:0007669"/>
    <property type="project" value="UniProtKB-KW"/>
</dbReference>
<reference evidence="13 14" key="1">
    <citation type="submission" date="2020-10" db="EMBL/GenBank/DDBJ databases">
        <title>Pygocentrus nattereri (red-bellied piranha) genome, fPygNat1, primary haplotype.</title>
        <authorList>
            <person name="Myers G."/>
            <person name="Meyer A."/>
            <person name="Karagic N."/>
            <person name="Pippel M."/>
            <person name="Winkler S."/>
            <person name="Tracey A."/>
            <person name="Wood J."/>
            <person name="Formenti G."/>
            <person name="Howe K."/>
            <person name="Fedrigo O."/>
            <person name="Jarvis E.D."/>
        </authorList>
    </citation>
    <scope>NUCLEOTIDE SEQUENCE [LARGE SCALE GENOMIC DNA]</scope>
</reference>
<dbReference type="GO" id="GO:0005743">
    <property type="term" value="C:mitochondrial inner membrane"/>
    <property type="evidence" value="ECO:0007669"/>
    <property type="project" value="TreeGrafter"/>
</dbReference>
<evidence type="ECO:0000313" key="14">
    <source>
        <dbReference type="Proteomes" id="UP001501920"/>
    </source>
</evidence>
<dbReference type="Ensembl" id="ENSPNAT00000034136.2">
    <property type="protein sequence ID" value="ENSPNAP00000022168.2"/>
    <property type="gene ID" value="ENSPNAG00000006801.2"/>
</dbReference>
<evidence type="ECO:0000256" key="6">
    <source>
        <dbReference type="ARBA" id="ARBA00022833"/>
    </source>
</evidence>
<gene>
    <name evidence="13" type="primary">OMA1</name>
</gene>
<dbReference type="RefSeq" id="XP_017544401.1">
    <property type="nucleotide sequence ID" value="XM_017688912.2"/>
</dbReference>
<evidence type="ECO:0000256" key="1">
    <source>
        <dbReference type="ARBA" id="ARBA00001947"/>
    </source>
</evidence>
<keyword evidence="3" id="KW-0645">Protease</keyword>
<keyword evidence="4" id="KW-0479">Metal-binding</keyword>
<evidence type="ECO:0000256" key="3">
    <source>
        <dbReference type="ARBA" id="ARBA00022670"/>
    </source>
</evidence>
<evidence type="ECO:0000256" key="2">
    <source>
        <dbReference type="ARBA" id="ARBA00011182"/>
    </source>
</evidence>
<feature type="transmembrane region" description="Helical" evidence="11">
    <location>
        <begin position="142"/>
        <end position="163"/>
    </location>
</feature>
<comment type="cofactor">
    <cofactor evidence="1">
        <name>Zn(2+)</name>
        <dbReference type="ChEBI" id="CHEBI:29105"/>
    </cofactor>
</comment>
<dbReference type="OMA" id="RFNCYSE"/>
<comment type="similarity">
    <text evidence="8">Belongs to the peptidase M48 family.</text>
</comment>
<keyword evidence="14" id="KW-1185">Reference proteome</keyword>
<dbReference type="CDD" id="cd07331">
    <property type="entry name" value="M48C_Oma1_like"/>
    <property type="match status" value="1"/>
</dbReference>
<dbReference type="GO" id="GO:0006515">
    <property type="term" value="P:protein quality control for misfolded or incompletely synthesized proteins"/>
    <property type="evidence" value="ECO:0007669"/>
    <property type="project" value="TreeGrafter"/>
</dbReference>
<dbReference type="InterPro" id="IPR001915">
    <property type="entry name" value="Peptidase_M48"/>
</dbReference>
<reference evidence="13" key="3">
    <citation type="submission" date="2025-09" db="UniProtKB">
        <authorList>
            <consortium name="Ensembl"/>
        </authorList>
    </citation>
    <scope>IDENTIFICATION</scope>
</reference>
<dbReference type="GO" id="GO:0004222">
    <property type="term" value="F:metalloendopeptidase activity"/>
    <property type="evidence" value="ECO:0007669"/>
    <property type="project" value="InterPro"/>
</dbReference>
<protein>
    <recommendedName>
        <fullName evidence="9">Metalloendopeptidase OMA1, mitochondrial</fullName>
    </recommendedName>
    <alternativeName>
        <fullName evidence="10">Overlapping with the m-AAA protease 1 homolog</fullName>
    </alternativeName>
</protein>
<evidence type="ECO:0000313" key="13">
    <source>
        <dbReference type="Ensembl" id="ENSPNAP00000022168.2"/>
    </source>
</evidence>
<dbReference type="Proteomes" id="UP001501920">
    <property type="component" value="Chromosome 4"/>
</dbReference>
<dbReference type="PANTHER" id="PTHR22726">
    <property type="entry name" value="METALLOENDOPEPTIDASE OMA1"/>
    <property type="match status" value="1"/>
</dbReference>
<comment type="subunit">
    <text evidence="2">Homooligomer.</text>
</comment>
<keyword evidence="6" id="KW-0862">Zinc</keyword>
<evidence type="ECO:0000256" key="8">
    <source>
        <dbReference type="ARBA" id="ARBA00038233"/>
    </source>
</evidence>
<proteinExistence type="inferred from homology"/>
<dbReference type="STRING" id="42514.ENSPNAP00000022168"/>
<evidence type="ECO:0000259" key="12">
    <source>
        <dbReference type="Pfam" id="PF01435"/>
    </source>
</evidence>
<dbReference type="InterPro" id="IPR051156">
    <property type="entry name" value="Mito/Outer_Membr_Metalloprot"/>
</dbReference>
<dbReference type="Pfam" id="PF01435">
    <property type="entry name" value="Peptidase_M48"/>
    <property type="match status" value="1"/>
</dbReference>
<evidence type="ECO:0000256" key="4">
    <source>
        <dbReference type="ARBA" id="ARBA00022723"/>
    </source>
</evidence>
<keyword evidence="11" id="KW-0472">Membrane</keyword>
<evidence type="ECO:0000256" key="5">
    <source>
        <dbReference type="ARBA" id="ARBA00022801"/>
    </source>
</evidence>
<dbReference type="Gene3D" id="3.30.2010.10">
    <property type="entry name" value="Metalloproteases ('zincins'), catalytic domain"/>
    <property type="match status" value="1"/>
</dbReference>
<keyword evidence="7" id="KW-0482">Metalloprotease</keyword>
<organism evidence="13 14">
    <name type="scientific">Pygocentrus nattereri</name>
    <name type="common">Red-bellied piranha</name>
    <dbReference type="NCBI Taxonomy" id="42514"/>
    <lineage>
        <taxon>Eukaryota</taxon>
        <taxon>Metazoa</taxon>
        <taxon>Chordata</taxon>
        <taxon>Craniata</taxon>
        <taxon>Vertebrata</taxon>
        <taxon>Euteleostomi</taxon>
        <taxon>Actinopterygii</taxon>
        <taxon>Neopterygii</taxon>
        <taxon>Teleostei</taxon>
        <taxon>Ostariophysi</taxon>
        <taxon>Characiformes</taxon>
        <taxon>Characoidei</taxon>
        <taxon>Pygocentrus</taxon>
    </lineage>
</organism>
<evidence type="ECO:0000256" key="10">
    <source>
        <dbReference type="ARBA" id="ARBA00042978"/>
    </source>
</evidence>
<evidence type="ECO:0000256" key="9">
    <source>
        <dbReference type="ARBA" id="ARBA00040360"/>
    </source>
</evidence>
<dbReference type="GeneID" id="108415864"/>
<evidence type="ECO:0000256" key="11">
    <source>
        <dbReference type="SAM" id="Phobius"/>
    </source>
</evidence>
<accession>A0A3B4DFC8</accession>
<reference evidence="13" key="2">
    <citation type="submission" date="2025-08" db="UniProtKB">
        <authorList>
            <consortium name="Ensembl"/>
        </authorList>
    </citation>
    <scope>IDENTIFICATION</scope>
</reference>
<feature type="domain" description="Peptidase M48" evidence="12">
    <location>
        <begin position="212"/>
        <end position="400"/>
    </location>
</feature>
<evidence type="ECO:0000256" key="7">
    <source>
        <dbReference type="ARBA" id="ARBA00023049"/>
    </source>
</evidence>
<keyword evidence="11" id="KW-0812">Transmembrane</keyword>
<sequence length="524" mass="58629">MALICFRLFKIQTGPPLLTLRRFRAVHARPLLRGQPHTSQGNTRLSASFRSFEKWTRVQSTSLVSSGNVTVNVRLSAITEPAKQFHTSAALRALPAPLIWLVLRPLQKVAAIIIGRSIRKWWRALPPNKKQLFREWARQRRWHLVGAGTGLLFFISLFFFTHLEESPVTGRSRLLVFSRDAFMELAQHASDECMEEYVDAFIPVSDPRHQVVEQVVQRLVQRNHDIEGINSLSWNVHVVDRPSVNAFVLPNGNIFVFTGMLEAVADIHQLAIVLGHEMSHALIGHAAEQASMSHVVDLLSLILLTVIWAICPRDSLAVLGHWIQSKLVQFMFDRPFSRKLEAEADQVGLKLAAKACADVRAGPVFWQQMELAEQLIGEPTIPEWLSTHPSHHNRITHLNRLVPEALEIRAKCDCPALPAIDPRVAFSKTVQLLLENTKKQESEERKEREIAKDASSSRSRLGGVLATSVLSQALLSKRDLTESGLTLKGVQPTVSLQTSNGNDQGDCRLCCSNSLYSCGKAVKI</sequence>
<name>A0A3B4DFC8_PYGNA</name>
<dbReference type="GeneTree" id="ENSGT00390000007027"/>
<dbReference type="GO" id="GO:0034982">
    <property type="term" value="P:mitochondrial protein processing"/>
    <property type="evidence" value="ECO:0007669"/>
    <property type="project" value="TreeGrafter"/>
</dbReference>